<sequence>MDILFTAGPPGTNGASHSTSEELTGLRGGKSDDGDAEATPPRERSARRQEARVPGENPRIHRKNIQTPCRSTPG</sequence>
<comment type="caution">
    <text evidence="2">The sequence shown here is derived from an EMBL/GenBank/DDBJ whole genome shotgun (WGS) entry which is preliminary data.</text>
</comment>
<feature type="compositionally biased region" description="Polar residues" evidence="1">
    <location>
        <begin position="13"/>
        <end position="22"/>
    </location>
</feature>
<evidence type="ECO:0000313" key="2">
    <source>
        <dbReference type="EMBL" id="MED6260411.1"/>
    </source>
</evidence>
<proteinExistence type="predicted"/>
<dbReference type="EMBL" id="JAHUTI010088874">
    <property type="protein sequence ID" value="MED6260411.1"/>
    <property type="molecule type" value="Genomic_DNA"/>
</dbReference>
<evidence type="ECO:0000313" key="3">
    <source>
        <dbReference type="Proteomes" id="UP001345963"/>
    </source>
</evidence>
<protein>
    <submittedName>
        <fullName evidence="2">Uncharacterized protein</fullName>
    </submittedName>
</protein>
<name>A0ABU7CCE5_9TELE</name>
<accession>A0ABU7CCE5</accession>
<feature type="compositionally biased region" description="Basic and acidic residues" evidence="1">
    <location>
        <begin position="40"/>
        <end position="53"/>
    </location>
</feature>
<feature type="region of interest" description="Disordered" evidence="1">
    <location>
        <begin position="1"/>
        <end position="74"/>
    </location>
</feature>
<gene>
    <name evidence="2" type="ORF">ATANTOWER_017524</name>
</gene>
<feature type="compositionally biased region" description="Polar residues" evidence="1">
    <location>
        <begin position="65"/>
        <end position="74"/>
    </location>
</feature>
<keyword evidence="3" id="KW-1185">Reference proteome</keyword>
<organism evidence="2 3">
    <name type="scientific">Ataeniobius toweri</name>
    <dbReference type="NCBI Taxonomy" id="208326"/>
    <lineage>
        <taxon>Eukaryota</taxon>
        <taxon>Metazoa</taxon>
        <taxon>Chordata</taxon>
        <taxon>Craniata</taxon>
        <taxon>Vertebrata</taxon>
        <taxon>Euteleostomi</taxon>
        <taxon>Actinopterygii</taxon>
        <taxon>Neopterygii</taxon>
        <taxon>Teleostei</taxon>
        <taxon>Neoteleostei</taxon>
        <taxon>Acanthomorphata</taxon>
        <taxon>Ovalentaria</taxon>
        <taxon>Atherinomorphae</taxon>
        <taxon>Cyprinodontiformes</taxon>
        <taxon>Goodeidae</taxon>
        <taxon>Ataeniobius</taxon>
    </lineage>
</organism>
<reference evidence="2 3" key="1">
    <citation type="submission" date="2021-07" db="EMBL/GenBank/DDBJ databases">
        <authorList>
            <person name="Palmer J.M."/>
        </authorList>
    </citation>
    <scope>NUCLEOTIDE SEQUENCE [LARGE SCALE GENOMIC DNA]</scope>
    <source>
        <strain evidence="2 3">AT_MEX2019</strain>
        <tissue evidence="2">Muscle</tissue>
    </source>
</reference>
<evidence type="ECO:0000256" key="1">
    <source>
        <dbReference type="SAM" id="MobiDB-lite"/>
    </source>
</evidence>
<dbReference type="Proteomes" id="UP001345963">
    <property type="component" value="Unassembled WGS sequence"/>
</dbReference>